<feature type="compositionally biased region" description="Polar residues" evidence="7">
    <location>
        <begin position="820"/>
        <end position="830"/>
    </location>
</feature>
<dbReference type="Proteomes" id="UP001408356">
    <property type="component" value="Unassembled WGS sequence"/>
</dbReference>
<feature type="compositionally biased region" description="Low complexity" evidence="7">
    <location>
        <begin position="9"/>
        <end position="33"/>
    </location>
</feature>
<dbReference type="EC" id="2.3.2.26" evidence="3"/>
<dbReference type="InterPro" id="IPR011989">
    <property type="entry name" value="ARM-like"/>
</dbReference>
<feature type="compositionally biased region" description="Polar residues" evidence="7">
    <location>
        <begin position="99"/>
        <end position="108"/>
    </location>
</feature>
<evidence type="ECO:0000313" key="10">
    <source>
        <dbReference type="Proteomes" id="UP001408356"/>
    </source>
</evidence>
<dbReference type="SUPFAM" id="SSF48371">
    <property type="entry name" value="ARM repeat"/>
    <property type="match status" value="1"/>
</dbReference>
<evidence type="ECO:0000256" key="4">
    <source>
        <dbReference type="ARBA" id="ARBA00022679"/>
    </source>
</evidence>
<protein>
    <recommendedName>
        <fullName evidence="3">HECT-type E3 ubiquitin transferase</fullName>
        <ecNumber evidence="3">2.3.2.26</ecNumber>
    </recommendedName>
</protein>
<feature type="compositionally biased region" description="Low complexity" evidence="7">
    <location>
        <begin position="139"/>
        <end position="148"/>
    </location>
</feature>
<proteinExistence type="inferred from homology"/>
<dbReference type="Gene3D" id="3.40.50.1820">
    <property type="entry name" value="alpha/beta hydrolase"/>
    <property type="match status" value="1"/>
</dbReference>
<comment type="catalytic activity">
    <reaction evidence="1">
        <text>S-ubiquitinyl-[E2 ubiquitin-conjugating enzyme]-L-cysteine + [acceptor protein]-L-lysine = [E2 ubiquitin-conjugating enzyme]-L-cysteine + N(6)-ubiquitinyl-[acceptor protein]-L-lysine.</text>
        <dbReference type="EC" id="2.3.2.26"/>
    </reaction>
</comment>
<gene>
    <name evidence="9" type="ORF">SUNI508_06846</name>
</gene>
<dbReference type="InterPro" id="IPR035983">
    <property type="entry name" value="Hect_E3_ubiquitin_ligase"/>
</dbReference>
<feature type="compositionally biased region" description="Acidic residues" evidence="7">
    <location>
        <begin position="786"/>
        <end position="813"/>
    </location>
</feature>
<feature type="compositionally biased region" description="Acidic residues" evidence="7">
    <location>
        <begin position="211"/>
        <end position="228"/>
    </location>
</feature>
<dbReference type="EMBL" id="JARVKF010000268">
    <property type="protein sequence ID" value="KAK9420087.1"/>
    <property type="molecule type" value="Genomic_DNA"/>
</dbReference>
<dbReference type="SMART" id="SM00119">
    <property type="entry name" value="HECTc"/>
    <property type="match status" value="1"/>
</dbReference>
<feature type="active site" description="Glycyl thioester intermediate" evidence="6">
    <location>
        <position position="1857"/>
    </location>
</feature>
<dbReference type="SUPFAM" id="SSF53474">
    <property type="entry name" value="alpha/beta-Hydrolases"/>
    <property type="match status" value="1"/>
</dbReference>
<comment type="similarity">
    <text evidence="2">Belongs to the UPL family. K-HECT subfamily.</text>
</comment>
<sequence length="2429" mass="266374">MSSRRTRSSARYAASQAASPAGPSSGAASTNPSPNAPPPTGPPSSTANARSTPAQTQPKKRKSRNSDTDPLPQAQAEQPASSTRRPKRQKVQEPAIPEPQTQLVATRTSARKRKGKAPVAMSSPDETVPPPAAQDKGPSASASASSSRKSSRNKRGNRSAQDSTVTPGSSRRSKKVPNNQAAPDQDVSMTGTDENERSSEPPPPPPPAHDPEDDSDDNDDDDDEDEEDLNRHYDDDPFGGFGGPPGSGLSSTLRALTGMMSGLSSRLREIMSNLRMKDDPSMQMIALQELSEILLVSNEDNLAGHFSPDSFVKELVILMQPNEITGEENPDMMLLACRCLANLMEALPASAANVVYGGAVPVLCAKLLEIQYIDLAEQSLSTLEKISVDYPTSIVREGGLTACLSYLDFFATSTQRTAVTTAANCCRNIPEDSFPVIKDVMPILLNVLGSSDQRVVEQASLCVTRIIESFKYQSSKLEELVSVDLLRAVLRLLVPGTTNLIGANIHTQFLRVLAITARASPRLSAELFKLNVVETLYQILTGVSPPDETEDVASKLDSVVIMQALIHRPRDQIIETLNVVCELLPGLKWNELSNSGLPGALDIVEPITPSSVGGPRKKSSSEKRLELLEDCKDQVRRFALILFPTLTDAFSSTVNLSVRQKVLTAQLKMLSNLDKDILIDALKSVPYASFLAAILSQQDHPSLVLSAIQTTELLLTRLDDIYRYQIYREGVISEISKLAESADTDQKSTDTPQTLSEPALGSATDDNDRVEIHNDSEHDGDGNEGAGDEDHEDDREDDEDEDEDDEENDENDHNDDISPSPVSSDGSTMSIDGPPRLFIADIPSMKSRIADVAKKFLDTHETEKHGKAMKKKATKILNNLQALASDIEAFYLRRAAQNLAPTEGLALFERLASYFDADVLENVTSAELMASGLVRVLEEVFSNPDEALADAARAAFLEVFMGRSVKSRPKTSSADSPATPFSVMTHKLQDLLSRSEHFEVLTVHQNTFDGNRSSAASMLAKQIRLKLVADENSDIPREYRGIMVSIHAIATFKALDDYLRPRISLYERPRRQGPRDFARALASMSGAPLDRLLDRSGYSSSPVPPQASSSRPARKSKSKGGAEDPATPNQPSSGREKTSLRRSTRRNPATAAETPAPPPPPEEDDDLQNALECADEKPLSDDEEDEIADSSALDALIGDLDDDMDDEPRPDPTAVNLEVATSGKITAMKEDGTRVPTPAQSGGNGSVPSRSATQTPSAPAHQSTPTPTAPPSRPFSYAAAVQSVPQDWHIEFSLDNKVIPNETTIYRAVHSASANADEHLTRSIWSAVHSIKFRRVPGPAPTESIGFSLASDTSASPNGTPASLANHPTTGSILRLLKILHDLNANLDDIVVENKATLKLNREPLSQFVNTKLTAKLNRQLEEPLIVASNCLPGWSEDLARLYPFIFPFETRHLFLQSTSFGYARSMTRWQNAQQEDTSRRDRRDERPFLGRLQRQKVRISRSKILESALKVMELYGESRSILEVEYFEEVGTGLGPTLEFYSTVSKEFSKKKLKLWREMDSNDSEEFISGPHGLFPRPLAADNTSNVDRVIFLYKMLGKFVARSMIDSRIIDLNFNPIFFRIGDGGNGVKPSLGAVKIVDRGLANSLKHIKKFASAKRAVDEDPNRTAAQKVADTEQIVVDGITIEDLALDFTLPGFPDIELVSGGAQTPVTIYNVESYLDKVIDMTLGSGVKRQIDAFRAGFSQVFPYTALSAFTPDELVSLYGRVEEDWSLETLMDSIKADHGFNMDSKSVKNLLQTMSELTPTQRRDFLQFTTGSPKLPIGGFKSLTPMFTVVCKPSEPPYTADDYLPSVMTCVNYLKLPDYTSIEKMKKQLFTAIHPVQLVHLSSLQPVSTVWDALSPPGVHTATGNRPGQIGPLVSTSTGKDCTGRCCSKFPPKPEVGFQHDFRAKQTQSTGSHHTTALIPQYPTVLGEEHSRGGKDIVEPLIPGELIEYSKMAFPFHIKEHLIPTQHVREYARATANSQEDTIYLAIKQYIPKDNPSPQPGDVTIIGAHANGFPKELYEPLWADLHTAAKAHGFRIRGIWIADIANQGYSGEANELTLGNDPSWTDHGRDLLHMTNVFRKEMPQPLVGVGHSFGANCLTHLSLLHPRLLTTLVAFDATITKFTLEKQGPGISPAKVSSFRRDTWPSAEAAAEGFRRSPFYNTWDPRVLEAWITHAIRPTPTALFPDAAPGTVTLRTTKHQELFTFFRPMYDYIKEDGTVDMSKVPDFDPNAHETHNGKIAFPFYRAEGASILRKLPEVRPSVLFVGGGTSDLSTPEKRKMRLETTGTGPGGSGGAKAGRVAEILLENKGHLFPMEIPGVCAEHAAKWIGKELNRWREDQKEYETWSREKSLIEKTTMGDVWMSKMGPPPQRKPKGNGKDAKL</sequence>
<dbReference type="SUPFAM" id="SSF56204">
    <property type="entry name" value="Hect, E3 ligase catalytic domain"/>
    <property type="match status" value="1"/>
</dbReference>
<feature type="domain" description="HECT" evidence="8">
    <location>
        <begin position="1506"/>
        <end position="1889"/>
    </location>
</feature>
<dbReference type="Gene3D" id="3.30.2410.10">
    <property type="entry name" value="Hect, E3 ligase catalytic domain"/>
    <property type="match status" value="1"/>
</dbReference>
<accession>A0ABR2UZS6</accession>
<feature type="region of interest" description="Disordered" evidence="7">
    <location>
        <begin position="1"/>
        <end position="253"/>
    </location>
</feature>
<evidence type="ECO:0000259" key="8">
    <source>
        <dbReference type="PROSITE" id="PS50237"/>
    </source>
</evidence>
<dbReference type="Gene3D" id="1.25.10.10">
    <property type="entry name" value="Leucine-rich Repeat Variant"/>
    <property type="match status" value="1"/>
</dbReference>
<feature type="region of interest" description="Disordered" evidence="7">
    <location>
        <begin position="1344"/>
        <end position="1364"/>
    </location>
</feature>
<feature type="compositionally biased region" description="Low complexity" evidence="7">
    <location>
        <begin position="1255"/>
        <end position="1266"/>
    </location>
</feature>
<keyword evidence="4" id="KW-0808">Transferase</keyword>
<feature type="region of interest" description="Disordered" evidence="7">
    <location>
        <begin position="1092"/>
        <end position="1275"/>
    </location>
</feature>
<feature type="compositionally biased region" description="Acidic residues" evidence="7">
    <location>
        <begin position="1199"/>
        <end position="1208"/>
    </location>
</feature>
<keyword evidence="5 6" id="KW-0833">Ubl conjugation pathway</keyword>
<evidence type="ECO:0000256" key="3">
    <source>
        <dbReference type="ARBA" id="ARBA00012485"/>
    </source>
</evidence>
<dbReference type="InterPro" id="IPR029058">
    <property type="entry name" value="AB_hydrolase_fold"/>
</dbReference>
<feature type="region of interest" description="Disordered" evidence="7">
    <location>
        <begin position="740"/>
        <end position="836"/>
    </location>
</feature>
<dbReference type="InterPro" id="IPR057948">
    <property type="entry name" value="TPR_TRIP12_N"/>
</dbReference>
<evidence type="ECO:0000256" key="5">
    <source>
        <dbReference type="ARBA" id="ARBA00022786"/>
    </source>
</evidence>
<reference evidence="9 10" key="1">
    <citation type="journal article" date="2024" name="J. Plant Pathol.">
        <title>Sequence and assembly of the genome of Seiridium unicorne, isolate CBS 538.82, causal agent of cypress canker disease.</title>
        <authorList>
            <person name="Scali E."/>
            <person name="Rocca G.D."/>
            <person name="Danti R."/>
            <person name="Garbelotto M."/>
            <person name="Barberini S."/>
            <person name="Baroncelli R."/>
            <person name="Emiliani G."/>
        </authorList>
    </citation>
    <scope>NUCLEOTIDE SEQUENCE [LARGE SCALE GENOMIC DNA]</scope>
    <source>
        <strain evidence="9 10">BM-138-508</strain>
    </source>
</reference>
<feature type="region of interest" description="Disordered" evidence="7">
    <location>
        <begin position="2403"/>
        <end position="2429"/>
    </location>
</feature>
<dbReference type="PANTHER" id="PTHR45670">
    <property type="entry name" value="E3 UBIQUITIN-PROTEIN LIGASE TRIP12"/>
    <property type="match status" value="1"/>
</dbReference>
<dbReference type="Pfam" id="PF25579">
    <property type="entry name" value="TPR_TRIP12_N"/>
    <property type="match status" value="1"/>
</dbReference>
<comment type="caution">
    <text evidence="9">The sequence shown here is derived from an EMBL/GenBank/DDBJ whole genome shotgun (WGS) entry which is preliminary data.</text>
</comment>
<dbReference type="InterPro" id="IPR000569">
    <property type="entry name" value="HECT_dom"/>
</dbReference>
<dbReference type="PROSITE" id="PS50237">
    <property type="entry name" value="HECT"/>
    <property type="match status" value="1"/>
</dbReference>
<evidence type="ECO:0000256" key="7">
    <source>
        <dbReference type="SAM" id="MobiDB-lite"/>
    </source>
</evidence>
<dbReference type="Gene3D" id="3.90.1750.10">
    <property type="entry name" value="Hect, E3 ligase catalytic domains"/>
    <property type="match status" value="1"/>
</dbReference>
<evidence type="ECO:0000256" key="1">
    <source>
        <dbReference type="ARBA" id="ARBA00000885"/>
    </source>
</evidence>
<dbReference type="InterPro" id="IPR045322">
    <property type="entry name" value="HECTD1/TRIP12-like"/>
</dbReference>
<evidence type="ECO:0000313" key="9">
    <source>
        <dbReference type="EMBL" id="KAK9420087.1"/>
    </source>
</evidence>
<dbReference type="InterPro" id="IPR016024">
    <property type="entry name" value="ARM-type_fold"/>
</dbReference>
<name>A0ABR2UZS6_9PEZI</name>
<feature type="compositionally biased region" description="Basic and acidic residues" evidence="7">
    <location>
        <begin position="766"/>
        <end position="781"/>
    </location>
</feature>
<dbReference type="Pfam" id="PF00632">
    <property type="entry name" value="HECT"/>
    <property type="match status" value="1"/>
</dbReference>
<feature type="compositionally biased region" description="Low complexity" evidence="7">
    <location>
        <begin position="1189"/>
        <end position="1198"/>
    </location>
</feature>
<feature type="compositionally biased region" description="Polar residues" evidence="7">
    <location>
        <begin position="1350"/>
        <end position="1364"/>
    </location>
</feature>
<dbReference type="CDD" id="cd00078">
    <property type="entry name" value="HECTc"/>
    <property type="match status" value="1"/>
</dbReference>
<feature type="compositionally biased region" description="Polar residues" evidence="7">
    <location>
        <begin position="1238"/>
        <end position="1254"/>
    </location>
</feature>
<dbReference type="PANTHER" id="PTHR45670:SF1">
    <property type="entry name" value="E3 UBIQUITIN-PROTEIN LIGASE HECTD1"/>
    <property type="match status" value="1"/>
</dbReference>
<feature type="compositionally biased region" description="Polar residues" evidence="7">
    <location>
        <begin position="161"/>
        <end position="192"/>
    </location>
</feature>
<evidence type="ECO:0000256" key="2">
    <source>
        <dbReference type="ARBA" id="ARBA00006331"/>
    </source>
</evidence>
<organism evidence="9 10">
    <name type="scientific">Seiridium unicorne</name>
    <dbReference type="NCBI Taxonomy" id="138068"/>
    <lineage>
        <taxon>Eukaryota</taxon>
        <taxon>Fungi</taxon>
        <taxon>Dikarya</taxon>
        <taxon>Ascomycota</taxon>
        <taxon>Pezizomycotina</taxon>
        <taxon>Sordariomycetes</taxon>
        <taxon>Xylariomycetidae</taxon>
        <taxon>Amphisphaeriales</taxon>
        <taxon>Sporocadaceae</taxon>
        <taxon>Seiridium</taxon>
    </lineage>
</organism>
<keyword evidence="10" id="KW-1185">Reference proteome</keyword>
<evidence type="ECO:0000256" key="6">
    <source>
        <dbReference type="PROSITE-ProRule" id="PRU00104"/>
    </source>
</evidence>